<dbReference type="EMBL" id="JAPDHZ010000008">
    <property type="protein sequence ID" value="MDG0794837.1"/>
    <property type="molecule type" value="Genomic_DNA"/>
</dbReference>
<dbReference type="Proteomes" id="UP001153387">
    <property type="component" value="Unassembled WGS sequence"/>
</dbReference>
<sequence>MSDLPLAEVAYQELRQRLLSGQYLPGQLLSESELANGLGMSRTPVRAAVMQLEKEGFLETLVKRGILVKGIDVKELYDMFDLLNALYLFVLERMEQDQYEPDFERLRYYLDQLIEASERKMHREYYESGLMFMRTLLSTIGNRSIMETFDRYKDKVLYVVVAYRSTEGSNRPYTGKKLYAEIYRHLIEGNYVEAKAAIQASKRNSREELLRNGYKV</sequence>
<gene>
    <name evidence="5" type="ORF">OMP38_31420</name>
</gene>
<evidence type="ECO:0000259" key="4">
    <source>
        <dbReference type="PROSITE" id="PS50949"/>
    </source>
</evidence>
<dbReference type="PROSITE" id="PS50949">
    <property type="entry name" value="HTH_GNTR"/>
    <property type="match status" value="1"/>
</dbReference>
<evidence type="ECO:0000256" key="1">
    <source>
        <dbReference type="ARBA" id="ARBA00023015"/>
    </source>
</evidence>
<dbReference type="RefSeq" id="WP_277568561.1">
    <property type="nucleotide sequence ID" value="NZ_JAPDHZ010000008.1"/>
</dbReference>
<keyword evidence="1" id="KW-0805">Transcription regulation</keyword>
<protein>
    <submittedName>
        <fullName evidence="5">GntR family transcriptional regulator</fullName>
    </submittedName>
</protein>
<dbReference type="CDD" id="cd07377">
    <property type="entry name" value="WHTH_GntR"/>
    <property type="match status" value="1"/>
</dbReference>
<evidence type="ECO:0000256" key="3">
    <source>
        <dbReference type="ARBA" id="ARBA00023163"/>
    </source>
</evidence>
<evidence type="ECO:0000256" key="2">
    <source>
        <dbReference type="ARBA" id="ARBA00023125"/>
    </source>
</evidence>
<dbReference type="InterPro" id="IPR011711">
    <property type="entry name" value="GntR_C"/>
</dbReference>
<keyword evidence="6" id="KW-1185">Reference proteome</keyword>
<dbReference type="InterPro" id="IPR000524">
    <property type="entry name" value="Tscrpt_reg_HTH_GntR"/>
</dbReference>
<dbReference type="Pfam" id="PF07729">
    <property type="entry name" value="FCD"/>
    <property type="match status" value="1"/>
</dbReference>
<comment type="caution">
    <text evidence="5">The sequence shown here is derived from an EMBL/GenBank/DDBJ whole genome shotgun (WGS) entry which is preliminary data.</text>
</comment>
<dbReference type="SMART" id="SM00345">
    <property type="entry name" value="HTH_GNTR"/>
    <property type="match status" value="1"/>
</dbReference>
<dbReference type="PANTHER" id="PTHR43537">
    <property type="entry name" value="TRANSCRIPTIONAL REGULATOR, GNTR FAMILY"/>
    <property type="match status" value="1"/>
</dbReference>
<dbReference type="Gene3D" id="1.10.10.10">
    <property type="entry name" value="Winged helix-like DNA-binding domain superfamily/Winged helix DNA-binding domain"/>
    <property type="match status" value="1"/>
</dbReference>
<dbReference type="Pfam" id="PF00392">
    <property type="entry name" value="GntR"/>
    <property type="match status" value="1"/>
</dbReference>
<proteinExistence type="predicted"/>
<dbReference type="Gene3D" id="1.20.120.530">
    <property type="entry name" value="GntR ligand-binding domain-like"/>
    <property type="match status" value="1"/>
</dbReference>
<feature type="domain" description="HTH gntR-type" evidence="4">
    <location>
        <begin position="4"/>
        <end position="71"/>
    </location>
</feature>
<organism evidence="5 6">
    <name type="scientific">Cohnella ginsengisoli</name>
    <dbReference type="NCBI Taxonomy" id="425004"/>
    <lineage>
        <taxon>Bacteria</taxon>
        <taxon>Bacillati</taxon>
        <taxon>Bacillota</taxon>
        <taxon>Bacilli</taxon>
        <taxon>Bacillales</taxon>
        <taxon>Paenibacillaceae</taxon>
        <taxon>Cohnella</taxon>
    </lineage>
</organism>
<evidence type="ECO:0000313" key="5">
    <source>
        <dbReference type="EMBL" id="MDG0794837.1"/>
    </source>
</evidence>
<dbReference type="GO" id="GO:0003677">
    <property type="term" value="F:DNA binding"/>
    <property type="evidence" value="ECO:0007669"/>
    <property type="project" value="UniProtKB-KW"/>
</dbReference>
<dbReference type="GO" id="GO:0003700">
    <property type="term" value="F:DNA-binding transcription factor activity"/>
    <property type="evidence" value="ECO:0007669"/>
    <property type="project" value="InterPro"/>
</dbReference>
<dbReference type="SUPFAM" id="SSF46785">
    <property type="entry name" value="Winged helix' DNA-binding domain"/>
    <property type="match status" value="1"/>
</dbReference>
<dbReference type="InterPro" id="IPR008920">
    <property type="entry name" value="TF_FadR/GntR_C"/>
</dbReference>
<name>A0A9X4KRD3_9BACL</name>
<dbReference type="PRINTS" id="PR00035">
    <property type="entry name" value="HTHGNTR"/>
</dbReference>
<accession>A0A9X4KRD3</accession>
<dbReference type="PANTHER" id="PTHR43537:SF24">
    <property type="entry name" value="GLUCONATE OPERON TRANSCRIPTIONAL REPRESSOR"/>
    <property type="match status" value="1"/>
</dbReference>
<dbReference type="AlphaFoldDB" id="A0A9X4KRD3"/>
<dbReference type="InterPro" id="IPR036390">
    <property type="entry name" value="WH_DNA-bd_sf"/>
</dbReference>
<dbReference type="SUPFAM" id="SSF48008">
    <property type="entry name" value="GntR ligand-binding domain-like"/>
    <property type="match status" value="1"/>
</dbReference>
<reference evidence="5 6" key="1">
    <citation type="submission" date="2022-10" db="EMBL/GenBank/DDBJ databases">
        <title>Comparative genomic analysis of Cohnella hashimotonis sp. nov., isolated from the International Space Station.</title>
        <authorList>
            <person name="Simpson A."/>
            <person name="Venkateswaran K."/>
        </authorList>
    </citation>
    <scope>NUCLEOTIDE SEQUENCE [LARGE SCALE GENOMIC DNA]</scope>
    <source>
        <strain evidence="5 6">DSM 18997</strain>
    </source>
</reference>
<keyword evidence="3" id="KW-0804">Transcription</keyword>
<keyword evidence="2" id="KW-0238">DNA-binding</keyword>
<dbReference type="InterPro" id="IPR036388">
    <property type="entry name" value="WH-like_DNA-bd_sf"/>
</dbReference>
<evidence type="ECO:0000313" key="6">
    <source>
        <dbReference type="Proteomes" id="UP001153387"/>
    </source>
</evidence>